<feature type="transmembrane region" description="Helical" evidence="8">
    <location>
        <begin position="401"/>
        <end position="422"/>
    </location>
</feature>
<feature type="domain" description="MANSC" evidence="10">
    <location>
        <begin position="33"/>
        <end position="117"/>
    </location>
</feature>
<evidence type="ECO:0000313" key="11">
    <source>
        <dbReference type="Ensembl" id="ENSSHAP00000016027.2"/>
    </source>
</evidence>
<dbReference type="SMART" id="SM00765">
    <property type="entry name" value="MANEC"/>
    <property type="match status" value="1"/>
</dbReference>
<evidence type="ECO:0000256" key="3">
    <source>
        <dbReference type="ARBA" id="ARBA00022729"/>
    </source>
</evidence>
<dbReference type="Ensembl" id="ENSSHAT00000016159.2">
    <property type="protein sequence ID" value="ENSSHAP00000016027.2"/>
    <property type="gene ID" value="ENSSHAG00000013648.2"/>
</dbReference>
<dbReference type="GeneID" id="100930369"/>
<protein>
    <submittedName>
        <fullName evidence="11">MANSC domain containing 1</fullName>
    </submittedName>
</protein>
<comment type="subcellular location">
    <subcellularLocation>
        <location evidence="1">Membrane</location>
        <topology evidence="1">Single-pass type I membrane protein</topology>
    </subcellularLocation>
</comment>
<dbReference type="eggNOG" id="ENOG502RZBP">
    <property type="taxonomic scope" value="Eukaryota"/>
</dbReference>
<evidence type="ECO:0000313" key="12">
    <source>
        <dbReference type="Proteomes" id="UP000007648"/>
    </source>
</evidence>
<accession>G3WKS2</accession>
<feature type="chain" id="PRO_5029795566" evidence="9">
    <location>
        <begin position="25"/>
        <end position="448"/>
    </location>
</feature>
<dbReference type="FunCoup" id="G3WKS2">
    <property type="interactions" value="284"/>
</dbReference>
<evidence type="ECO:0000256" key="7">
    <source>
        <dbReference type="SAM" id="Coils"/>
    </source>
</evidence>
<dbReference type="Pfam" id="PF07502">
    <property type="entry name" value="MANEC"/>
    <property type="match status" value="1"/>
</dbReference>
<keyword evidence="2 8" id="KW-0812">Transmembrane</keyword>
<evidence type="ECO:0000256" key="9">
    <source>
        <dbReference type="SAM" id="SignalP"/>
    </source>
</evidence>
<dbReference type="RefSeq" id="XP_012406212.1">
    <property type="nucleotide sequence ID" value="XM_012550758.3"/>
</dbReference>
<evidence type="ECO:0000256" key="6">
    <source>
        <dbReference type="ARBA" id="ARBA00023180"/>
    </source>
</evidence>
<dbReference type="GeneTree" id="ENSGT00940000153377"/>
<reference evidence="11" key="3">
    <citation type="submission" date="2025-09" db="UniProtKB">
        <authorList>
            <consortium name="Ensembl"/>
        </authorList>
    </citation>
    <scope>IDENTIFICATION</scope>
</reference>
<evidence type="ECO:0000256" key="5">
    <source>
        <dbReference type="ARBA" id="ARBA00023136"/>
    </source>
</evidence>
<dbReference type="Proteomes" id="UP000007648">
    <property type="component" value="Unassembled WGS sequence"/>
</dbReference>
<organism evidence="11 12">
    <name type="scientific">Sarcophilus harrisii</name>
    <name type="common">Tasmanian devil</name>
    <name type="synonym">Sarcophilus laniarius</name>
    <dbReference type="NCBI Taxonomy" id="9305"/>
    <lineage>
        <taxon>Eukaryota</taxon>
        <taxon>Metazoa</taxon>
        <taxon>Chordata</taxon>
        <taxon>Craniata</taxon>
        <taxon>Vertebrata</taxon>
        <taxon>Euteleostomi</taxon>
        <taxon>Mammalia</taxon>
        <taxon>Metatheria</taxon>
        <taxon>Dasyuromorphia</taxon>
        <taxon>Dasyuridae</taxon>
        <taxon>Sarcophilus</taxon>
    </lineage>
</organism>
<evidence type="ECO:0000256" key="1">
    <source>
        <dbReference type="ARBA" id="ARBA00004479"/>
    </source>
</evidence>
<evidence type="ECO:0000259" key="10">
    <source>
        <dbReference type="PROSITE" id="PS50986"/>
    </source>
</evidence>
<dbReference type="InParanoid" id="G3WKS2"/>
<dbReference type="PROSITE" id="PS50986">
    <property type="entry name" value="MANSC"/>
    <property type="match status" value="1"/>
</dbReference>
<feature type="coiled-coil region" evidence="7">
    <location>
        <begin position="175"/>
        <end position="202"/>
    </location>
</feature>
<keyword evidence="6" id="KW-0325">Glycoprotein</keyword>
<dbReference type="InterPro" id="IPR011106">
    <property type="entry name" value="MANSC_N"/>
</dbReference>
<name>G3WKS2_SARHA</name>
<reference evidence="11" key="2">
    <citation type="submission" date="2025-08" db="UniProtKB">
        <authorList>
            <consortium name="Ensembl"/>
        </authorList>
    </citation>
    <scope>IDENTIFICATION</scope>
</reference>
<gene>
    <name evidence="11" type="primary">MANSC1</name>
</gene>
<keyword evidence="12" id="KW-1185">Reference proteome</keyword>
<keyword evidence="3 9" id="KW-0732">Signal</keyword>
<dbReference type="OrthoDB" id="10071013at2759"/>
<dbReference type="STRING" id="9305.ENSSHAP00000016027"/>
<keyword evidence="7" id="KW-0175">Coiled coil</keyword>
<dbReference type="PANTHER" id="PTHR46876:SF3">
    <property type="entry name" value="MANSC DOMAIN CONTAINING 1"/>
    <property type="match status" value="1"/>
</dbReference>
<dbReference type="InterPro" id="IPR013980">
    <property type="entry name" value="MANSC_dom"/>
</dbReference>
<dbReference type="PROSITE" id="PS51257">
    <property type="entry name" value="PROKAR_LIPOPROTEIN"/>
    <property type="match status" value="1"/>
</dbReference>
<proteinExistence type="predicted"/>
<keyword evidence="4 8" id="KW-1133">Transmembrane helix</keyword>
<feature type="signal peptide" evidence="9">
    <location>
        <begin position="1"/>
        <end position="24"/>
    </location>
</feature>
<evidence type="ECO:0000256" key="4">
    <source>
        <dbReference type="ARBA" id="ARBA00022989"/>
    </source>
</evidence>
<evidence type="ECO:0000256" key="8">
    <source>
        <dbReference type="SAM" id="Phobius"/>
    </source>
</evidence>
<reference evidence="11 12" key="1">
    <citation type="journal article" date="2011" name="Proc. Natl. Acad. Sci. U.S.A.">
        <title>Genetic diversity and population structure of the endangered marsupial Sarcophilus harrisii (Tasmanian devil).</title>
        <authorList>
            <person name="Miller W."/>
            <person name="Hayes V.M."/>
            <person name="Ratan A."/>
            <person name="Petersen D.C."/>
            <person name="Wittekindt N.E."/>
            <person name="Miller J."/>
            <person name="Walenz B."/>
            <person name="Knight J."/>
            <person name="Qi J."/>
            <person name="Zhao F."/>
            <person name="Wang Q."/>
            <person name="Bedoya-Reina O.C."/>
            <person name="Katiyar N."/>
            <person name="Tomsho L.P."/>
            <person name="Kasson L.M."/>
            <person name="Hardie R.A."/>
            <person name="Woodbridge P."/>
            <person name="Tindall E.A."/>
            <person name="Bertelsen M.F."/>
            <person name="Dixon D."/>
            <person name="Pyecroft S."/>
            <person name="Helgen K.M."/>
            <person name="Lesk A.M."/>
            <person name="Pringle T.H."/>
            <person name="Patterson N."/>
            <person name="Zhang Y."/>
            <person name="Kreiss A."/>
            <person name="Woods G.M."/>
            <person name="Jones M.E."/>
            <person name="Schuster S.C."/>
        </authorList>
    </citation>
    <scope>NUCLEOTIDE SEQUENCE [LARGE SCALE GENOMIC DNA]</scope>
</reference>
<keyword evidence="5 8" id="KW-0472">Membrane</keyword>
<dbReference type="CTD" id="54682"/>
<dbReference type="PANTHER" id="PTHR46876">
    <property type="entry name" value="LOW-DENSITY LIPOPROTEIN RECEPTOR-RELATED PROTEIN 11"/>
    <property type="match status" value="1"/>
</dbReference>
<dbReference type="KEGG" id="shr:100930369"/>
<sequence>MSFRVKLGLTYAFVMICALMPVQSISLSCPTESLEDVMIDIQSSLANGIRGIEPIHTETREDCINFGCLTKNITGNKECNLIIFDGRKTTKQPNCYLFYCPSKEACPLKSSKGIMTYRILKDFSPLHKADLPHPDTTPNSYYLTEKSSQVVMDPVQLTDQLNYTNISSKDTVSQKLELQDNLSKAVNKSDELNSQLSVYKNKDHLQNSELSSKQKVANVLSENVIAFLPKETTSSQSIVPTTPVPAALQSTVSPPVLSTISNYLVVPLKVTTEPDPTVFTTPKPVSITTATIPQPSTPTFSTVITTATNQLPIIRKMASTTMPSITTSMKVTLETKQFKEIINYSISNNDNVMYSSTFPSSNINSFAENKINSHENRRLELNNPRLDNVPRNRFPLQFEKWTLIGILFCGLLFLVIGLILLGKKLSESLQRKKYSRLDYLINGIYVDI</sequence>
<evidence type="ECO:0000256" key="2">
    <source>
        <dbReference type="ARBA" id="ARBA00022692"/>
    </source>
</evidence>
<dbReference type="AlphaFoldDB" id="G3WKS2"/>
<dbReference type="GO" id="GO:0016020">
    <property type="term" value="C:membrane"/>
    <property type="evidence" value="ECO:0007669"/>
    <property type="project" value="UniProtKB-SubCell"/>
</dbReference>
<dbReference type="HOGENOM" id="CLU_054219_0_0_1"/>